<dbReference type="PRINTS" id="PR00420">
    <property type="entry name" value="RNGMNOXGNASE"/>
</dbReference>
<dbReference type="InterPro" id="IPR002938">
    <property type="entry name" value="FAD-bd"/>
</dbReference>
<keyword evidence="2" id="KW-0520">NAD</keyword>
<dbReference type="Gene3D" id="3.30.9.20">
    <property type="match status" value="1"/>
</dbReference>
<dbReference type="InterPro" id="IPR050631">
    <property type="entry name" value="PheA/TfdB_FAD_monoxygenase"/>
</dbReference>
<evidence type="ECO:0000256" key="1">
    <source>
        <dbReference type="ARBA" id="ARBA00023002"/>
    </source>
</evidence>
<protein>
    <submittedName>
        <fullName evidence="4">Oxidoreductase</fullName>
    </submittedName>
</protein>
<accession>A0A1J4NC07</accession>
<dbReference type="GO" id="GO:0016491">
    <property type="term" value="F:oxidoreductase activity"/>
    <property type="evidence" value="ECO:0007669"/>
    <property type="project" value="UniProtKB-KW"/>
</dbReference>
<dbReference type="EMBL" id="JZDQ02000005">
    <property type="protein sequence ID" value="OIJ28009.1"/>
    <property type="molecule type" value="Genomic_DNA"/>
</dbReference>
<evidence type="ECO:0000313" key="4">
    <source>
        <dbReference type="EMBL" id="OIJ28009.1"/>
    </source>
</evidence>
<gene>
    <name evidence="4" type="ORF">UG56_004730</name>
</gene>
<evidence type="ECO:0000259" key="3">
    <source>
        <dbReference type="Pfam" id="PF01494"/>
    </source>
</evidence>
<organism evidence="4 5">
    <name type="scientific">Nocardioides luteus</name>
    <dbReference type="NCBI Taxonomy" id="1844"/>
    <lineage>
        <taxon>Bacteria</taxon>
        <taxon>Bacillati</taxon>
        <taxon>Actinomycetota</taxon>
        <taxon>Actinomycetes</taxon>
        <taxon>Propionibacteriales</taxon>
        <taxon>Nocardioidaceae</taxon>
        <taxon>Nocardioides</taxon>
    </lineage>
</organism>
<dbReference type="Pfam" id="PF01494">
    <property type="entry name" value="FAD_binding_3"/>
    <property type="match status" value="1"/>
</dbReference>
<dbReference type="AlphaFoldDB" id="A0A1J4NC07"/>
<keyword evidence="5" id="KW-1185">Reference proteome</keyword>
<evidence type="ECO:0000313" key="5">
    <source>
        <dbReference type="Proteomes" id="UP000033772"/>
    </source>
</evidence>
<comment type="caution">
    <text evidence="4">The sequence shown here is derived from an EMBL/GenBank/DDBJ whole genome shotgun (WGS) entry which is preliminary data.</text>
</comment>
<dbReference type="STRING" id="1844.UG56_004730"/>
<dbReference type="Proteomes" id="UP000033772">
    <property type="component" value="Unassembled WGS sequence"/>
</dbReference>
<proteinExistence type="predicted"/>
<dbReference type="InterPro" id="IPR036188">
    <property type="entry name" value="FAD/NAD-bd_sf"/>
</dbReference>
<evidence type="ECO:0000256" key="2">
    <source>
        <dbReference type="ARBA" id="ARBA00023027"/>
    </source>
</evidence>
<dbReference type="SUPFAM" id="SSF51905">
    <property type="entry name" value="FAD/NAD(P)-binding domain"/>
    <property type="match status" value="1"/>
</dbReference>
<dbReference type="PANTHER" id="PTHR43476:SF4">
    <property type="entry name" value="BLR0106 PROTEIN"/>
    <property type="match status" value="1"/>
</dbReference>
<feature type="domain" description="FAD-binding" evidence="3">
    <location>
        <begin position="116"/>
        <end position="327"/>
    </location>
</feature>
<dbReference type="PANTHER" id="PTHR43476">
    <property type="entry name" value="3-(3-HYDROXY-PHENYL)PROPIONATE/3-HYDROXYCINNAMIC ACID HYDROXYLASE"/>
    <property type="match status" value="1"/>
</dbReference>
<dbReference type="OrthoDB" id="3169239at2"/>
<keyword evidence="1" id="KW-0560">Oxidoreductase</keyword>
<name>A0A1J4NC07_9ACTN</name>
<sequence>MELRSVAVLGGGPGGLYVARLLKLRHPGCAVDLYEQSPPDQTFGFGVGLATRTQRNLEAADPASLAAIVERSFQHEMAMKVRGQRSLVPVDNLIAIGRSTLLDVLRQYAEEAGVRLHYGERVSAAELDVELVIAADGVSSATREGAADAFGATVDTHESLYLWCGTDFALPSAVFVPVETEHGTFVAHGYPYAPDRSTFLVETDEETWRRAGFDLTTARTPFDQTDEESLSYLSAAFQDELQNHPLIGNRTRWLRFRTVRCARWHQRNVVLLGDAAHTAHYSIGSGTKLAMEDGIALDAALAAAPDLPTALDRYETERRPSVEHLQDTARRSMRWWDTFPDRLDLPVDQLLIAYMTRAGKVSVDRFAVLADDVVRRGLSHYAGCAVTEVPDDARTPWILSRPLVRDGGAWSSRSVSVEELGDHDEVVVDVRDPWGPEGDALVKRLGAGINHFAGRVLLRAEDDLGSTLTMFDLGERLRRDTGSVVAARVDERWTEHAVAALASGRIDLVVRATS</sequence>
<dbReference type="GO" id="GO:0071949">
    <property type="term" value="F:FAD binding"/>
    <property type="evidence" value="ECO:0007669"/>
    <property type="project" value="InterPro"/>
</dbReference>
<dbReference type="Gene3D" id="3.50.50.60">
    <property type="entry name" value="FAD/NAD(P)-binding domain"/>
    <property type="match status" value="1"/>
</dbReference>
<reference evidence="4" key="1">
    <citation type="submission" date="2016-10" db="EMBL/GenBank/DDBJ databases">
        <title>Draft Genome Sequence of Nocardioides luteus Strain BAFB, an Alkane-Degrading Bacterium Isolated from JP-7 Polluted Soil.</title>
        <authorList>
            <person name="Brown L."/>
            <person name="Ruiz O.N."/>
            <person name="Gunasekera T."/>
        </authorList>
    </citation>
    <scope>NUCLEOTIDE SEQUENCE [LARGE SCALE GENOMIC DNA]</scope>
    <source>
        <strain evidence="4">BAFB</strain>
    </source>
</reference>